<proteinExistence type="predicted"/>
<name>A0A2H5XDN3_9BACT</name>
<dbReference type="InterPro" id="IPR051829">
    <property type="entry name" value="Multiheme_Cytochr_ET"/>
</dbReference>
<comment type="caution">
    <text evidence="2">The sequence shown here is derived from an EMBL/GenBank/DDBJ whole genome shotgun (WGS) entry which is preliminary data.</text>
</comment>
<organism evidence="2 3">
    <name type="scientific">Candidatus Fervidibacter japonicus</name>
    <dbReference type="NCBI Taxonomy" id="2035412"/>
    <lineage>
        <taxon>Bacteria</taxon>
        <taxon>Candidatus Fervidibacterota</taxon>
        <taxon>Candidatus Fervidibacter</taxon>
    </lineage>
</organism>
<reference evidence="3" key="1">
    <citation type="submission" date="2017-09" db="EMBL/GenBank/DDBJ databases">
        <title>Metaegenomics of thermophilic ammonia-oxidizing enrichment culture.</title>
        <authorList>
            <person name="Kato S."/>
            <person name="Suzuki K."/>
        </authorList>
    </citation>
    <scope>NUCLEOTIDE SEQUENCE [LARGE SCALE GENOMIC DNA]</scope>
</reference>
<dbReference type="InterPro" id="IPR036280">
    <property type="entry name" value="Multihaem_cyt_sf"/>
</dbReference>
<dbReference type="PANTHER" id="PTHR35038:SF10">
    <property type="entry name" value="HIGH-MOLECULAR-WEIGHT CYTOCHROME C"/>
    <property type="match status" value="1"/>
</dbReference>
<accession>A0A2H5XDN3</accession>
<evidence type="ECO:0000313" key="2">
    <source>
        <dbReference type="EMBL" id="GBC99290.1"/>
    </source>
</evidence>
<evidence type="ECO:0000313" key="3">
    <source>
        <dbReference type="Proteomes" id="UP000236173"/>
    </source>
</evidence>
<dbReference type="Proteomes" id="UP000236173">
    <property type="component" value="Unassembled WGS sequence"/>
</dbReference>
<dbReference type="InterPro" id="IPR013211">
    <property type="entry name" value="LVIVD"/>
</dbReference>
<protein>
    <recommendedName>
        <fullName evidence="4">Cytochrome c-552/4 domain-containing protein</fullName>
    </recommendedName>
</protein>
<evidence type="ECO:0008006" key="4">
    <source>
        <dbReference type="Google" id="ProtNLM"/>
    </source>
</evidence>
<sequence length="1312" mass="146290">MREWYGRPLTGMLAAALLAIMLWTNGARWWGAWVAAQGQPNRLSLPSHGCESCHVGIESTHQTAEGKTDKTLGISCVDCHGGDGTVMRPAGTQPGDPAYEAAKRRAHVVPKLPEVWQGSGIPERLYVTWLQEDLNFIRFVNPTDLRVVDIACGECHGDIVRAVRKSMMTHGAMLWGAVLYNNGAFPFKTPRFGESYNEDGLPQRLQTVPLPTDDEQRFKGVLPFLDPLPRWDIAQPSSTFVLRVFERGGEVRSDVGLPNRFEEPGKPIVKLSPRGLGTFLRVDPVFIGLHKTRLLDPMLSLPGTNDHPGDYRNSGCAACHMVYANDRDPMHSGVWAQFGNSGHSFSADEALRAAQKRGERGHPIRHQFTNAIPSSQCITCHIHPGTLVMNTYLGYIWWDNETDGEWLYPKRQRFPDPKQEVESLLRNPDATALRGLWSNLYPDEENHMGMKAGPNFLERLWELNPKLSKVQFADFHGHGWVFRAVFKTDRKGNLLDANDNIVRWDDPDRWRKTVHLRDIHLEKGMHCVDCHFSQDVHGNGKLYGEVRNAVEIGCTDCHGTLTKPIRRLRDLVTTGPAAPERGTRLGVRRTPFGEEQFYFKDGKLFQRSMTVKGLEWEVPQVADTVDPNSDWAKRNPEKALLSRLAKTIQVDGKTWGEVPKSDADWSKLAHISNALPIDKELQAKTGRRALHCVACHSAWVPNCWGCHLPMKANYRTRKLHYEGEELRNFTSYNFQTIRTDAYMLGVDGTVTGNRVAPVHSACAVVVSSQDANRQWLYYQQQTVSAEGLSGTAFSTRIPHTVRAKETKMCADCHVSDRDDNNAWLAQLLLLGTQFTNFMGRYVFVGEGEHGLEAVAIAEMSEPGAIYGSSLHALAYPDNFRKFVAKGRRLTEAHEHPTPAYHLQARGEYLYVAKGHEGVEILDIANLPNKGFSERIVTAPVSPKGQRLFVKTKDARYIGVPTTQAVDPTRTRLPENEEQPVHLLYGFLYVADAQEGLVVIGNPLDDKVNGPGISTLLDGNPLNNFIRRAPLKGGGAAFNPNGVLKGARFIEFVGVYAYIVCDAGIAVVNLDDPLAPKLVSVVGEPFLRQVQALDVQFRYAFVIDRDGLKVLDITHPEHPQPVTGAVVPIADARRIYVARTYAYIAAGKQGLVIVDVERPRHPRLVHAFTAGGQINDACDVQLGMVNNSVFAFIADGKNGLRIVELMSPRHTPGIFGFSPEPTPRLIATYKTHGRALAISKGIDRDRAVDESGNQIAVFGRRGARPLNKAEMQRLYLRDGKLFTVPDIRKASDVFRAIAEGRLRPPKETRFARR</sequence>
<dbReference type="Pfam" id="PF08309">
    <property type="entry name" value="LVIVD"/>
    <property type="match status" value="4"/>
</dbReference>
<gene>
    <name evidence="2" type="ORF">HRbin17_01812</name>
</gene>
<keyword evidence="1" id="KW-0732">Signal</keyword>
<dbReference type="PANTHER" id="PTHR35038">
    <property type="entry name" value="DISSIMILATORY SULFITE REDUCTASE SIRA"/>
    <property type="match status" value="1"/>
</dbReference>
<dbReference type="EMBL" id="BEHT01000024">
    <property type="protein sequence ID" value="GBC99290.1"/>
    <property type="molecule type" value="Genomic_DNA"/>
</dbReference>
<evidence type="ECO:0000256" key="1">
    <source>
        <dbReference type="ARBA" id="ARBA00022729"/>
    </source>
</evidence>
<dbReference type="SUPFAM" id="SSF48695">
    <property type="entry name" value="Multiheme cytochromes"/>
    <property type="match status" value="1"/>
</dbReference>